<proteinExistence type="predicted"/>
<organism evidence="1 2">
    <name type="scientific">Nezara viridula</name>
    <name type="common">Southern green stink bug</name>
    <name type="synonym">Cimex viridulus</name>
    <dbReference type="NCBI Taxonomy" id="85310"/>
    <lineage>
        <taxon>Eukaryota</taxon>
        <taxon>Metazoa</taxon>
        <taxon>Ecdysozoa</taxon>
        <taxon>Arthropoda</taxon>
        <taxon>Hexapoda</taxon>
        <taxon>Insecta</taxon>
        <taxon>Pterygota</taxon>
        <taxon>Neoptera</taxon>
        <taxon>Paraneoptera</taxon>
        <taxon>Hemiptera</taxon>
        <taxon>Heteroptera</taxon>
        <taxon>Panheteroptera</taxon>
        <taxon>Pentatomomorpha</taxon>
        <taxon>Pentatomoidea</taxon>
        <taxon>Pentatomidae</taxon>
        <taxon>Pentatominae</taxon>
        <taxon>Nezara</taxon>
    </lineage>
</organism>
<reference evidence="1" key="1">
    <citation type="submission" date="2022-01" db="EMBL/GenBank/DDBJ databases">
        <authorList>
            <person name="King R."/>
        </authorList>
    </citation>
    <scope>NUCLEOTIDE SEQUENCE</scope>
</reference>
<name>A0A9P0E6P9_NEZVI</name>
<accession>A0A9P0E6P9</accession>
<dbReference type="EMBL" id="OV725078">
    <property type="protein sequence ID" value="CAH1392651.1"/>
    <property type="molecule type" value="Genomic_DNA"/>
</dbReference>
<dbReference type="AlphaFoldDB" id="A0A9P0E6P9"/>
<evidence type="ECO:0000313" key="1">
    <source>
        <dbReference type="EMBL" id="CAH1392651.1"/>
    </source>
</evidence>
<protein>
    <submittedName>
        <fullName evidence="1">Uncharacterized protein</fullName>
    </submittedName>
</protein>
<evidence type="ECO:0000313" key="2">
    <source>
        <dbReference type="Proteomes" id="UP001152798"/>
    </source>
</evidence>
<sequence length="117" mass="13342">MTGQRLTTSLKKIEWIDANCSLAVTPVVFIERFCLAMRKFLQLNRQKDRVYAHISKEVQEVIGRVERDYQPSSVMVWKSLGFPAGFRYSSQGRLNSAVTAKEHCSVHICLGLALRKP</sequence>
<keyword evidence="2" id="KW-1185">Reference proteome</keyword>
<dbReference type="Proteomes" id="UP001152798">
    <property type="component" value="Chromosome 2"/>
</dbReference>
<gene>
    <name evidence="1" type="ORF">NEZAVI_LOCUS3432</name>
</gene>